<evidence type="ECO:0000313" key="1">
    <source>
        <dbReference type="EMBL" id="KAK3714834.1"/>
    </source>
</evidence>
<proteinExistence type="predicted"/>
<name>A0ACC3NDP9_9PEZI</name>
<dbReference type="EMBL" id="JAUTXU010000053">
    <property type="protein sequence ID" value="KAK3714834.1"/>
    <property type="molecule type" value="Genomic_DNA"/>
</dbReference>
<sequence>MATPQSYVVITSPDFTRCCPCLLAGVRCEGGRWGDAWGRRIDGGPGLGPLRGHRFGLYVNQVILRFVRREIEGTKLRKDTAKTIAKMSVCIDCYGSVDELYEQILATPLPEIGTVDGTHESPQTDGGGGGVQEQVAIKLNGHGHRDINGNGVENGEDVVAATDEQGSAVAGEVAAVIATPPPNR</sequence>
<protein>
    <submittedName>
        <fullName evidence="1">Uncharacterized protein</fullName>
    </submittedName>
</protein>
<reference evidence="1" key="1">
    <citation type="submission" date="2023-07" db="EMBL/GenBank/DDBJ databases">
        <title>Black Yeasts Isolated from many extreme environments.</title>
        <authorList>
            <person name="Coleine C."/>
            <person name="Stajich J.E."/>
            <person name="Selbmann L."/>
        </authorList>
    </citation>
    <scope>NUCLEOTIDE SEQUENCE</scope>
    <source>
        <strain evidence="1">CCFEE 5714</strain>
    </source>
</reference>
<accession>A0ACC3NDP9</accession>
<dbReference type="Proteomes" id="UP001281147">
    <property type="component" value="Unassembled WGS sequence"/>
</dbReference>
<organism evidence="1 2">
    <name type="scientific">Vermiconidia calcicola</name>
    <dbReference type="NCBI Taxonomy" id="1690605"/>
    <lineage>
        <taxon>Eukaryota</taxon>
        <taxon>Fungi</taxon>
        <taxon>Dikarya</taxon>
        <taxon>Ascomycota</taxon>
        <taxon>Pezizomycotina</taxon>
        <taxon>Dothideomycetes</taxon>
        <taxon>Dothideomycetidae</taxon>
        <taxon>Mycosphaerellales</taxon>
        <taxon>Extremaceae</taxon>
        <taxon>Vermiconidia</taxon>
    </lineage>
</organism>
<gene>
    <name evidence="1" type="ORF">LTR37_007569</name>
</gene>
<comment type="caution">
    <text evidence="1">The sequence shown here is derived from an EMBL/GenBank/DDBJ whole genome shotgun (WGS) entry which is preliminary data.</text>
</comment>
<evidence type="ECO:0000313" key="2">
    <source>
        <dbReference type="Proteomes" id="UP001281147"/>
    </source>
</evidence>
<keyword evidence="2" id="KW-1185">Reference proteome</keyword>